<evidence type="ECO:0000256" key="2">
    <source>
        <dbReference type="ARBA" id="ARBA00023125"/>
    </source>
</evidence>
<keyword evidence="1" id="KW-0805">Transcription regulation</keyword>
<gene>
    <name evidence="5" type="ORF">ACELLULO517_20525</name>
</gene>
<evidence type="ECO:0000256" key="3">
    <source>
        <dbReference type="ARBA" id="ARBA00023163"/>
    </source>
</evidence>
<dbReference type="InterPro" id="IPR018060">
    <property type="entry name" value="HTH_AraC"/>
</dbReference>
<evidence type="ECO:0000313" key="6">
    <source>
        <dbReference type="Proteomes" id="UP000721844"/>
    </source>
</evidence>
<accession>A0A963Z6A6</accession>
<organism evidence="5 6">
    <name type="scientific">Acidisoma cellulosilyticum</name>
    <dbReference type="NCBI Taxonomy" id="2802395"/>
    <lineage>
        <taxon>Bacteria</taxon>
        <taxon>Pseudomonadati</taxon>
        <taxon>Pseudomonadota</taxon>
        <taxon>Alphaproteobacteria</taxon>
        <taxon>Acetobacterales</taxon>
        <taxon>Acidocellaceae</taxon>
        <taxon>Acidisoma</taxon>
    </lineage>
</organism>
<dbReference type="PROSITE" id="PS00041">
    <property type="entry name" value="HTH_ARAC_FAMILY_1"/>
    <property type="match status" value="1"/>
</dbReference>
<dbReference type="EMBL" id="JAESVA010000008">
    <property type="protein sequence ID" value="MCB8882642.1"/>
    <property type="molecule type" value="Genomic_DNA"/>
</dbReference>
<evidence type="ECO:0000259" key="4">
    <source>
        <dbReference type="PROSITE" id="PS01124"/>
    </source>
</evidence>
<reference evidence="5 6" key="1">
    <citation type="journal article" date="2021" name="Microorganisms">
        <title>Acidisoma silvae sp. nov. and Acidisomacellulosilytica sp. nov., Two Acidophilic Bacteria Isolated from Decaying Wood, Hydrolyzing Cellulose and Producing Poly-3-hydroxybutyrate.</title>
        <authorList>
            <person name="Mieszkin S."/>
            <person name="Pouder E."/>
            <person name="Uroz S."/>
            <person name="Simon-Colin C."/>
            <person name="Alain K."/>
        </authorList>
    </citation>
    <scope>NUCLEOTIDE SEQUENCE [LARGE SCALE GENOMIC DNA]</scope>
    <source>
        <strain evidence="5 6">HW T5.17</strain>
    </source>
</reference>
<dbReference type="SMART" id="SM00342">
    <property type="entry name" value="HTH_ARAC"/>
    <property type="match status" value="1"/>
</dbReference>
<name>A0A963Z6A6_9PROT</name>
<dbReference type="Gene3D" id="1.10.10.60">
    <property type="entry name" value="Homeodomain-like"/>
    <property type="match status" value="2"/>
</dbReference>
<keyword evidence="3" id="KW-0804">Transcription</keyword>
<feature type="domain" description="HTH araC/xylS-type" evidence="4">
    <location>
        <begin position="197"/>
        <end position="295"/>
    </location>
</feature>
<proteinExistence type="predicted"/>
<evidence type="ECO:0000313" key="5">
    <source>
        <dbReference type="EMBL" id="MCB8882642.1"/>
    </source>
</evidence>
<dbReference type="GO" id="GO:0043565">
    <property type="term" value="F:sequence-specific DNA binding"/>
    <property type="evidence" value="ECO:0007669"/>
    <property type="project" value="InterPro"/>
</dbReference>
<dbReference type="SUPFAM" id="SSF46689">
    <property type="entry name" value="Homeodomain-like"/>
    <property type="match status" value="2"/>
</dbReference>
<dbReference type="InterPro" id="IPR050204">
    <property type="entry name" value="AraC_XylS_family_regulators"/>
</dbReference>
<sequence length="297" mass="32896">MDLEGRWKLPPTNLIASSAARKWKGIGVELRRHSAGEVPEMVADRMVIAIAVRGNHRAIIHRRGNGVRQATHASRGTVWLCPQGVAEDNIRITSAIPEMLHIYLPAATFVALAKEDNFSDVTRQSIRYKAGFQDPLLFQLAAVLLEELTAETSSGRLLVETAALTVAARLLHSHGEAALPYAARTRPAIGLDITRLRRVIDFIEAHTDEDVGVDDLASVACLSPFHFSRAFKEATGLTPHRFISQRRLQRARLLLETSELSITDVASMANFSSQANFTRAFSRIIGISPGEYRRRRT</sequence>
<dbReference type="PROSITE" id="PS01124">
    <property type="entry name" value="HTH_ARAC_FAMILY_2"/>
    <property type="match status" value="1"/>
</dbReference>
<dbReference type="GO" id="GO:0003700">
    <property type="term" value="F:DNA-binding transcription factor activity"/>
    <property type="evidence" value="ECO:0007669"/>
    <property type="project" value="InterPro"/>
</dbReference>
<dbReference type="PANTHER" id="PTHR46796:SF6">
    <property type="entry name" value="ARAC SUBFAMILY"/>
    <property type="match status" value="1"/>
</dbReference>
<dbReference type="Pfam" id="PF12833">
    <property type="entry name" value="HTH_18"/>
    <property type="match status" value="1"/>
</dbReference>
<dbReference type="PRINTS" id="PR00032">
    <property type="entry name" value="HTHARAC"/>
</dbReference>
<keyword evidence="2" id="KW-0238">DNA-binding</keyword>
<dbReference type="Proteomes" id="UP000721844">
    <property type="component" value="Unassembled WGS sequence"/>
</dbReference>
<dbReference type="RefSeq" id="WP_227309300.1">
    <property type="nucleotide sequence ID" value="NZ_JAESVA010000008.1"/>
</dbReference>
<keyword evidence="6" id="KW-1185">Reference proteome</keyword>
<dbReference type="InterPro" id="IPR009057">
    <property type="entry name" value="Homeodomain-like_sf"/>
</dbReference>
<dbReference type="PANTHER" id="PTHR46796">
    <property type="entry name" value="HTH-TYPE TRANSCRIPTIONAL ACTIVATOR RHAS-RELATED"/>
    <property type="match status" value="1"/>
</dbReference>
<dbReference type="InterPro" id="IPR018062">
    <property type="entry name" value="HTH_AraC-typ_CS"/>
</dbReference>
<protein>
    <submittedName>
        <fullName evidence="5">Helix-turn-helix transcriptional regulator</fullName>
    </submittedName>
</protein>
<dbReference type="AlphaFoldDB" id="A0A963Z6A6"/>
<dbReference type="InterPro" id="IPR020449">
    <property type="entry name" value="Tscrpt_reg_AraC-type_HTH"/>
</dbReference>
<comment type="caution">
    <text evidence="5">The sequence shown here is derived from an EMBL/GenBank/DDBJ whole genome shotgun (WGS) entry which is preliminary data.</text>
</comment>
<evidence type="ECO:0000256" key="1">
    <source>
        <dbReference type="ARBA" id="ARBA00023015"/>
    </source>
</evidence>